<proteinExistence type="predicted"/>
<dbReference type="InterPro" id="IPR000719">
    <property type="entry name" value="Prot_kinase_dom"/>
</dbReference>
<dbReference type="SUPFAM" id="SSF56112">
    <property type="entry name" value="Protein kinase-like (PK-like)"/>
    <property type="match status" value="1"/>
</dbReference>
<dbReference type="PANTHER" id="PTHR24416">
    <property type="entry name" value="TYROSINE-PROTEIN KINASE RECEPTOR"/>
    <property type="match status" value="1"/>
</dbReference>
<dbReference type="WBParaSite" id="DME_0000175601-mRNA-1">
    <property type="protein sequence ID" value="DME_0000175601-mRNA-1"/>
    <property type="gene ID" value="DME_0000175601"/>
</dbReference>
<name>A0A0N4U4N7_DRAME</name>
<dbReference type="OrthoDB" id="3256376at2759"/>
<dbReference type="EMBL" id="UYYG01001154">
    <property type="protein sequence ID" value="VDN56143.1"/>
    <property type="molecule type" value="Genomic_DNA"/>
</dbReference>
<dbReference type="GO" id="GO:0005524">
    <property type="term" value="F:ATP binding"/>
    <property type="evidence" value="ECO:0007669"/>
    <property type="project" value="InterPro"/>
</dbReference>
<dbReference type="Gene3D" id="3.30.200.20">
    <property type="entry name" value="Phosphorylase Kinase, domain 1"/>
    <property type="match status" value="1"/>
</dbReference>
<accession>A0A0N4U4N7</accession>
<dbReference type="PROSITE" id="PS00109">
    <property type="entry name" value="PROTEIN_KINASE_TYR"/>
    <property type="match status" value="1"/>
</dbReference>
<keyword evidence="5" id="KW-1185">Reference proteome</keyword>
<dbReference type="CDD" id="cd00192">
    <property type="entry name" value="PTKc"/>
    <property type="match status" value="1"/>
</dbReference>
<dbReference type="PANTHER" id="PTHR24416:SF583">
    <property type="entry name" value="RECEPTOR PROTEIN-TYROSINE KINASE"/>
    <property type="match status" value="1"/>
</dbReference>
<dbReference type="InterPro" id="IPR020635">
    <property type="entry name" value="Tyr_kinase_cat_dom"/>
</dbReference>
<dbReference type="SMART" id="SM00219">
    <property type="entry name" value="TyrKc"/>
    <property type="match status" value="1"/>
</dbReference>
<dbReference type="AlphaFoldDB" id="A0A0N4U4N7"/>
<dbReference type="InterPro" id="IPR001245">
    <property type="entry name" value="Ser-Thr/Tyr_kinase_cat_dom"/>
</dbReference>
<evidence type="ECO:0000256" key="1">
    <source>
        <dbReference type="SAM" id="Phobius"/>
    </source>
</evidence>
<dbReference type="GO" id="GO:0005886">
    <property type="term" value="C:plasma membrane"/>
    <property type="evidence" value="ECO:0007669"/>
    <property type="project" value="TreeGrafter"/>
</dbReference>
<dbReference type="Gene3D" id="1.10.510.10">
    <property type="entry name" value="Transferase(Phosphotransferase) domain 1"/>
    <property type="match status" value="1"/>
</dbReference>
<feature type="transmembrane region" description="Helical" evidence="1">
    <location>
        <begin position="6"/>
        <end position="23"/>
    </location>
</feature>
<dbReference type="Proteomes" id="UP000274756">
    <property type="component" value="Unassembled WGS sequence"/>
</dbReference>
<protein>
    <submittedName>
        <fullName evidence="6">Protein kinase domain-containing protein</fullName>
    </submittedName>
</protein>
<evidence type="ECO:0000259" key="2">
    <source>
        <dbReference type="PROSITE" id="PS50011"/>
    </source>
</evidence>
<organism evidence="4 6">
    <name type="scientific">Dracunculus medinensis</name>
    <name type="common">Guinea worm</name>
    <dbReference type="NCBI Taxonomy" id="318479"/>
    <lineage>
        <taxon>Eukaryota</taxon>
        <taxon>Metazoa</taxon>
        <taxon>Ecdysozoa</taxon>
        <taxon>Nematoda</taxon>
        <taxon>Chromadorea</taxon>
        <taxon>Rhabditida</taxon>
        <taxon>Spirurina</taxon>
        <taxon>Dracunculoidea</taxon>
        <taxon>Dracunculidae</taxon>
        <taxon>Dracunculus</taxon>
    </lineage>
</organism>
<dbReference type="InterPro" id="IPR050122">
    <property type="entry name" value="RTK"/>
</dbReference>
<evidence type="ECO:0000313" key="6">
    <source>
        <dbReference type="WBParaSite" id="DME_0000175601-mRNA-1"/>
    </source>
</evidence>
<sequence>MSVNVYYIYFILNIILLIISINGKSIGTELCDEACIAHRCKLRCIANCVTIKQQRDNRNNNCLQLCDGLSKSSIIPEVPSEISAIYDSTYAVNLTWKAQAEAIYLLQFSLNSSFDKDNEIIADSNSLLNYTRDFSDFCHHIMVRIAAITTNGISNFSAIYHIAPPQPHVDDILTVHLLEYVNQTYNLSDYTFNGSVRLVFEYTGADWPLGDDDLFVEPLFHMTGCKEIDLAIAMPSPIFKKGSSPRTTEAMLSADMMYKKCEFLYYAESIQSKKCGTITRSSDANMQTMRKLKIDCTTVLHSPCDQPKRHQPPLCGQVEAFSYTVLNKNINADDPSTIITINITFRSIINNQKIPLYFIAFYGDAQNFEREADVELLGVDMYDVLGNTTNCPKFLYNGSCAEKINPINGSFIVSDLQMDKLYGITICAVMDPKNLTFPTFRNTSLNMKSKAHKIFIRSSDYRKSKTPMIISTVAVIIAAIFLLLITIFANIHRKQQEKMKLNKFKLEQLKMENEQRYTNLPKRQDIWELERRNLIIYDEKKLGSGAFGSVYMGKLIGIAKAYKNAQSTLGVNLMRAENCDVAVKMLPEYADQTSKTEFLNEIALMKSLGYHERLVNMLACITETEPYCLIVEYCSDGDLLHFLRSRCKYMFKLKEMNIDYESGDDNENVDRDMIITLKQLLMFAVQISYGLEYLSQKGFVHRDVAARNVLVHDKINAKIGDFGLCRYIYAKTANYKGKGGRLPVKWMSPEAIKFYEFTTKSDVWSFGILMFEIITLGGAPYPGIQPDDMVEYLNAGGRMEQPDNCPDN</sequence>
<dbReference type="GO" id="GO:0004714">
    <property type="term" value="F:transmembrane receptor protein tyrosine kinase activity"/>
    <property type="evidence" value="ECO:0007669"/>
    <property type="project" value="TreeGrafter"/>
</dbReference>
<dbReference type="Proteomes" id="UP000038040">
    <property type="component" value="Unplaced"/>
</dbReference>
<dbReference type="PROSITE" id="PS50011">
    <property type="entry name" value="PROTEIN_KINASE_DOM"/>
    <property type="match status" value="1"/>
</dbReference>
<reference evidence="6" key="1">
    <citation type="submission" date="2017-02" db="UniProtKB">
        <authorList>
            <consortium name="WormBaseParasite"/>
        </authorList>
    </citation>
    <scope>IDENTIFICATION</scope>
</reference>
<feature type="transmembrane region" description="Helical" evidence="1">
    <location>
        <begin position="468"/>
        <end position="491"/>
    </location>
</feature>
<dbReference type="InterPro" id="IPR008266">
    <property type="entry name" value="Tyr_kinase_AS"/>
</dbReference>
<dbReference type="Pfam" id="PF07714">
    <property type="entry name" value="PK_Tyr_Ser-Thr"/>
    <property type="match status" value="1"/>
</dbReference>
<dbReference type="InterPro" id="IPR011009">
    <property type="entry name" value="Kinase-like_dom_sf"/>
</dbReference>
<gene>
    <name evidence="3" type="ORF">DME_LOCUS6116</name>
</gene>
<evidence type="ECO:0000313" key="3">
    <source>
        <dbReference type="EMBL" id="VDN56143.1"/>
    </source>
</evidence>
<dbReference type="PRINTS" id="PR00109">
    <property type="entry name" value="TYRKINASE"/>
</dbReference>
<dbReference type="FunFam" id="1.10.510.10:FF:000994">
    <property type="entry name" value="Hypoxia Inhibited Receptor tyrosine kinase"/>
    <property type="match status" value="1"/>
</dbReference>
<dbReference type="GO" id="GO:0043235">
    <property type="term" value="C:receptor complex"/>
    <property type="evidence" value="ECO:0007669"/>
    <property type="project" value="TreeGrafter"/>
</dbReference>
<keyword evidence="1" id="KW-1133">Transmembrane helix</keyword>
<evidence type="ECO:0000313" key="4">
    <source>
        <dbReference type="Proteomes" id="UP000038040"/>
    </source>
</evidence>
<evidence type="ECO:0000313" key="5">
    <source>
        <dbReference type="Proteomes" id="UP000274756"/>
    </source>
</evidence>
<keyword evidence="1" id="KW-0472">Membrane</keyword>
<dbReference type="STRING" id="318479.A0A0N4U4N7"/>
<feature type="domain" description="Protein kinase" evidence="2">
    <location>
        <begin position="536"/>
        <end position="808"/>
    </location>
</feature>
<reference evidence="3 5" key="2">
    <citation type="submission" date="2018-11" db="EMBL/GenBank/DDBJ databases">
        <authorList>
            <consortium name="Pathogen Informatics"/>
        </authorList>
    </citation>
    <scope>NUCLEOTIDE SEQUENCE [LARGE SCALE GENOMIC DNA]</scope>
</reference>
<dbReference type="GO" id="GO:0007169">
    <property type="term" value="P:cell surface receptor protein tyrosine kinase signaling pathway"/>
    <property type="evidence" value="ECO:0007669"/>
    <property type="project" value="TreeGrafter"/>
</dbReference>
<keyword evidence="1" id="KW-0812">Transmembrane</keyword>